<organism evidence="2 3">
    <name type="scientific">Salinibacter ruber</name>
    <dbReference type="NCBI Taxonomy" id="146919"/>
    <lineage>
        <taxon>Bacteria</taxon>
        <taxon>Pseudomonadati</taxon>
        <taxon>Rhodothermota</taxon>
        <taxon>Rhodothermia</taxon>
        <taxon>Rhodothermales</taxon>
        <taxon>Salinibacteraceae</taxon>
        <taxon>Salinibacter</taxon>
    </lineage>
</organism>
<dbReference type="InterPro" id="IPR004843">
    <property type="entry name" value="Calcineurin-like_PHP"/>
</dbReference>
<dbReference type="Gene3D" id="3.60.21.10">
    <property type="match status" value="1"/>
</dbReference>
<proteinExistence type="predicted"/>
<gene>
    <name evidence="2" type="ORF">GGP71_001064</name>
</gene>
<dbReference type="InterPro" id="IPR029052">
    <property type="entry name" value="Metallo-depent_PP-like"/>
</dbReference>
<dbReference type="PANTHER" id="PTHR37844:SF2">
    <property type="entry name" value="SER_THR PROTEIN PHOSPHATASE SUPERFAMILY (AFU_ORTHOLOGUE AFUA_1G14840)"/>
    <property type="match status" value="1"/>
</dbReference>
<evidence type="ECO:0000259" key="1">
    <source>
        <dbReference type="Pfam" id="PF00149"/>
    </source>
</evidence>
<evidence type="ECO:0000313" key="2">
    <source>
        <dbReference type="EMBL" id="MCS3677148.1"/>
    </source>
</evidence>
<dbReference type="GO" id="GO:0016787">
    <property type="term" value="F:hydrolase activity"/>
    <property type="evidence" value="ECO:0007669"/>
    <property type="project" value="InterPro"/>
</dbReference>
<sequence length="266" mass="29709">MRLRILSDVHIRDHGPPDLCRRAADPPADAILMAGDTHRGPEAIRWMRATFPERPVVCVAGNHEHYDGCLDATLPALRRAADDPSAAARGDANPDGVYFLERDEIVLGDLRILGCTFWTDFTLFEGRRARAMRACRADVDDYRRIHLLRARRALRPRDTARIHQTSIRWLQDRFAEPPSGVRATVVLTHHPPSRRSVDPRYADSLTSAAFVARRGPLVEASGAALWVHGHVHASFDYRLGGTRVLSNPQGHGDENPGFRSDLVVEV</sequence>
<feature type="domain" description="Calcineurin-like phosphoesterase" evidence="1">
    <location>
        <begin position="1"/>
        <end position="233"/>
    </location>
</feature>
<dbReference type="EMBL" id="JANUAU010000003">
    <property type="protein sequence ID" value="MCS3677148.1"/>
    <property type="molecule type" value="Genomic_DNA"/>
</dbReference>
<dbReference type="AlphaFoldDB" id="A0A9X2PX48"/>
<protein>
    <submittedName>
        <fullName evidence="2">3',5'-cyclic AMP phosphodiesterase CpdA</fullName>
    </submittedName>
</protein>
<dbReference type="SUPFAM" id="SSF56300">
    <property type="entry name" value="Metallo-dependent phosphatases"/>
    <property type="match status" value="1"/>
</dbReference>
<accession>A0A9X2PX48</accession>
<dbReference type="PANTHER" id="PTHR37844">
    <property type="entry name" value="SER/THR PROTEIN PHOSPHATASE SUPERFAMILY (AFU_ORTHOLOGUE AFUA_1G14840)"/>
    <property type="match status" value="1"/>
</dbReference>
<dbReference type="Proteomes" id="UP001155027">
    <property type="component" value="Unassembled WGS sequence"/>
</dbReference>
<name>A0A9X2PX48_9BACT</name>
<comment type="caution">
    <text evidence="2">The sequence shown here is derived from an EMBL/GenBank/DDBJ whole genome shotgun (WGS) entry which is preliminary data.</text>
</comment>
<evidence type="ECO:0000313" key="3">
    <source>
        <dbReference type="Proteomes" id="UP001155027"/>
    </source>
</evidence>
<dbReference type="Pfam" id="PF00149">
    <property type="entry name" value="Metallophos"/>
    <property type="match status" value="1"/>
</dbReference>
<reference evidence="2" key="1">
    <citation type="submission" date="2022-08" db="EMBL/GenBank/DDBJ databases">
        <title>Genomic Encyclopedia of Type Strains, Phase V (KMG-V): Genome sequencing to study the core and pangenomes of soil and plant-associated prokaryotes.</title>
        <authorList>
            <person name="Whitman W."/>
        </authorList>
    </citation>
    <scope>NUCLEOTIDE SEQUENCE</scope>
    <source>
        <strain evidence="2">0</strain>
    </source>
</reference>
<dbReference type="RefSeq" id="WP_118831395.1">
    <property type="nucleotide sequence ID" value="NZ_CP030364.1"/>
</dbReference>